<evidence type="ECO:0000313" key="2">
    <source>
        <dbReference type="Proteomes" id="UP001600165"/>
    </source>
</evidence>
<evidence type="ECO:0000313" key="1">
    <source>
        <dbReference type="EMBL" id="MFE4105886.1"/>
    </source>
</evidence>
<keyword evidence="2" id="KW-1185">Reference proteome</keyword>
<protein>
    <submittedName>
        <fullName evidence="1">Uncharacterized protein</fullName>
    </submittedName>
</protein>
<dbReference type="Proteomes" id="UP001600165">
    <property type="component" value="Unassembled WGS sequence"/>
</dbReference>
<sequence length="42" mass="4872">MGLESRREWGAVFSQMSQIMSQRLMDIGFWRFCCLVGSARSL</sequence>
<gene>
    <name evidence="1" type="ORF">ACFVKH_06340</name>
</gene>
<accession>A0ABW6ICK8</accession>
<comment type="caution">
    <text evidence="1">The sequence shown here is derived from an EMBL/GenBank/DDBJ whole genome shotgun (WGS) entry which is preliminary data.</text>
</comment>
<name>A0ABW6ICK8_9CYAN</name>
<reference evidence="1 2" key="1">
    <citation type="submission" date="2024-10" db="EMBL/GenBank/DDBJ databases">
        <authorList>
            <person name="Ratan Roy A."/>
            <person name="Morales Sandoval P.H."/>
            <person name="De Los Santos Villalobos S."/>
            <person name="Chakraborty S."/>
            <person name="Mukherjee J."/>
        </authorList>
    </citation>
    <scope>NUCLEOTIDE SEQUENCE [LARGE SCALE GENOMIC DNA]</scope>
    <source>
        <strain evidence="1 2">S1</strain>
    </source>
</reference>
<proteinExistence type="predicted"/>
<organism evidence="1 2">
    <name type="scientific">Almyronema epifaneia S1</name>
    <dbReference type="NCBI Taxonomy" id="2991925"/>
    <lineage>
        <taxon>Bacteria</taxon>
        <taxon>Bacillati</taxon>
        <taxon>Cyanobacteriota</taxon>
        <taxon>Cyanophyceae</taxon>
        <taxon>Nodosilineales</taxon>
        <taxon>Nodosilineaceae</taxon>
        <taxon>Almyronema</taxon>
        <taxon>Almyronema epifaneia</taxon>
    </lineage>
</organism>
<dbReference type="EMBL" id="JBHZOL010000042">
    <property type="protein sequence ID" value="MFE4105886.1"/>
    <property type="molecule type" value="Genomic_DNA"/>
</dbReference>